<dbReference type="GO" id="GO:0016279">
    <property type="term" value="F:protein-lysine N-methyltransferase activity"/>
    <property type="evidence" value="ECO:0007669"/>
    <property type="project" value="EnsemblFungi"/>
</dbReference>
<dbReference type="GeneID" id="30998001"/>
<dbReference type="GO" id="GO:0005829">
    <property type="term" value="C:cytosol"/>
    <property type="evidence" value="ECO:0007669"/>
    <property type="project" value="TreeGrafter"/>
</dbReference>
<keyword evidence="3" id="KW-1185">Reference proteome</keyword>
<evidence type="ECO:0000313" key="2">
    <source>
        <dbReference type="EMBL" id="ODV68639.1"/>
    </source>
</evidence>
<dbReference type="EMBL" id="KV454539">
    <property type="protein sequence ID" value="ODV68639.1"/>
    <property type="molecule type" value="Genomic_DNA"/>
</dbReference>
<accession>A0A1E4RN14</accession>
<dbReference type="AlphaFoldDB" id="A0A1E4RN14"/>
<reference evidence="3" key="1">
    <citation type="submission" date="2016-05" db="EMBL/GenBank/DDBJ databases">
        <title>Comparative genomics of biotechnologically important yeasts.</title>
        <authorList>
            <consortium name="DOE Joint Genome Institute"/>
            <person name="Riley R."/>
            <person name="Haridas S."/>
            <person name="Wolfe K.H."/>
            <person name="Lopes M.R."/>
            <person name="Hittinger C.T."/>
            <person name="Goker M."/>
            <person name="Salamov A."/>
            <person name="Wisecaver J."/>
            <person name="Long T.M."/>
            <person name="Aerts A.L."/>
            <person name="Barry K."/>
            <person name="Choi C."/>
            <person name="Clum A."/>
            <person name="Coughlan A.Y."/>
            <person name="Deshpande S."/>
            <person name="Douglass A.P."/>
            <person name="Hanson S.J."/>
            <person name="Klenk H.-P."/>
            <person name="Labutti K."/>
            <person name="Lapidus A."/>
            <person name="Lindquist E."/>
            <person name="Lipzen A."/>
            <person name="Meier-Kolthoff J.P."/>
            <person name="Ohm R.A."/>
            <person name="Otillar R.P."/>
            <person name="Pangilinan J."/>
            <person name="Peng Y."/>
            <person name="Rokas A."/>
            <person name="Rosa C.A."/>
            <person name="Scheuner C."/>
            <person name="Sibirny A.A."/>
            <person name="Slot J.C."/>
            <person name="Stielow J.B."/>
            <person name="Sun H."/>
            <person name="Kurtzman C.P."/>
            <person name="Blackwell M."/>
            <person name="Grigoriev I.V."/>
            <person name="Jeffries T.W."/>
        </authorList>
    </citation>
    <scope>NUCLEOTIDE SEQUENCE [LARGE SCALE GENOMIC DNA]</scope>
    <source>
        <strain evidence="3">NRRL Y-1933</strain>
    </source>
</reference>
<dbReference type="SUPFAM" id="SSF53335">
    <property type="entry name" value="S-adenosyl-L-methionine-dependent methyltransferases"/>
    <property type="match status" value="1"/>
</dbReference>
<organism evidence="2 3">
    <name type="scientific">Hyphopichia burtonii NRRL Y-1933</name>
    <dbReference type="NCBI Taxonomy" id="984485"/>
    <lineage>
        <taxon>Eukaryota</taxon>
        <taxon>Fungi</taxon>
        <taxon>Dikarya</taxon>
        <taxon>Ascomycota</taxon>
        <taxon>Saccharomycotina</taxon>
        <taxon>Pichiomycetes</taxon>
        <taxon>Debaryomycetaceae</taxon>
        <taxon>Hyphopichia</taxon>
    </lineage>
</organism>
<proteinExistence type="predicted"/>
<keyword evidence="1" id="KW-0732">Signal</keyword>
<dbReference type="InterPro" id="IPR029063">
    <property type="entry name" value="SAM-dependent_MTases_sf"/>
</dbReference>
<sequence>MQFKSVVIALNAASVVSASGAVGAGLFGAAAAAGPYDNDLDRKHLKTKMEFDPLSLFTPIPTKEYPFEASDLLEGASNSFLTSASTSPSDFEMERIRTCEEVDADHLIPIHVHDLPLLQLKPPAEVILVFLKLLAPNEVYNFTTRSHSSEDKNVEEEPIDPSQVFIEKNVTVQELQNASPWLIKFNPRFDNDLKLASISLLGASLKRTYEREYNSWLTRIVSSDLAWVEDETMKADIVKQASLRISENCGRTAQPEIIRKIGIPNLPSIIPKDQEEYIRLKEPSLTSDNLGLKTWGSALILANKLVLGQSQKKYLYGLVLELGSGTGLVGMVSTMLGFDTLVTDLKEITPNLQDNVDLNGLSDIMKVEELDWSNPNSFLDKYGELKFDTIILSDPIYSSMHPYWVVDMINLFLSDKSEARVLLQIPLRRNFEDERSLLWKLMSESNYLVEEENIEKEIC</sequence>
<feature type="chain" id="PRO_5009162391" description="S-adenosyl-L-methionine-dependent methyltransferase" evidence="1">
    <location>
        <begin position="19"/>
        <end position="459"/>
    </location>
</feature>
<dbReference type="PANTHER" id="PTHR14614:SF156">
    <property type="entry name" value="PROTEIN-LYSINE N-METHYLTRANSFERASE EFM2"/>
    <property type="match status" value="1"/>
</dbReference>
<dbReference type="Proteomes" id="UP000095085">
    <property type="component" value="Unassembled WGS sequence"/>
</dbReference>
<gene>
    <name evidence="2" type="ORF">HYPBUDRAFT_4729</name>
</gene>
<dbReference type="OrthoDB" id="433955at2759"/>
<dbReference type="GO" id="GO:0045905">
    <property type="term" value="P:positive regulation of translational termination"/>
    <property type="evidence" value="ECO:0007669"/>
    <property type="project" value="EnsemblFungi"/>
</dbReference>
<evidence type="ECO:0008006" key="4">
    <source>
        <dbReference type="Google" id="ProtNLM"/>
    </source>
</evidence>
<protein>
    <recommendedName>
        <fullName evidence="4">S-adenosyl-L-methionine-dependent methyltransferase</fullName>
    </recommendedName>
</protein>
<dbReference type="InterPro" id="IPR019410">
    <property type="entry name" value="Methyltransf_16"/>
</dbReference>
<dbReference type="RefSeq" id="XP_020077706.1">
    <property type="nucleotide sequence ID" value="XM_020223452.1"/>
</dbReference>
<evidence type="ECO:0000313" key="3">
    <source>
        <dbReference type="Proteomes" id="UP000095085"/>
    </source>
</evidence>
<dbReference type="STRING" id="984485.A0A1E4RN14"/>
<name>A0A1E4RN14_9ASCO</name>
<dbReference type="Gene3D" id="3.40.50.150">
    <property type="entry name" value="Vaccinia Virus protein VP39"/>
    <property type="match status" value="1"/>
</dbReference>
<dbReference type="Pfam" id="PF10294">
    <property type="entry name" value="Methyltransf_16"/>
    <property type="match status" value="1"/>
</dbReference>
<evidence type="ECO:0000256" key="1">
    <source>
        <dbReference type="SAM" id="SignalP"/>
    </source>
</evidence>
<dbReference type="PANTHER" id="PTHR14614">
    <property type="entry name" value="HEPATOCELLULAR CARCINOMA-ASSOCIATED ANTIGEN"/>
    <property type="match status" value="1"/>
</dbReference>
<feature type="signal peptide" evidence="1">
    <location>
        <begin position="1"/>
        <end position="18"/>
    </location>
</feature>